<evidence type="ECO:0000313" key="8">
    <source>
        <dbReference type="RefSeq" id="XP_036359068.1"/>
    </source>
</evidence>
<dbReference type="Gene3D" id="3.40.50.1460">
    <property type="match status" value="1"/>
</dbReference>
<evidence type="ECO:0000256" key="3">
    <source>
        <dbReference type="ARBA" id="ARBA00022801"/>
    </source>
</evidence>
<reference evidence="8" key="1">
    <citation type="submission" date="2025-08" db="UniProtKB">
        <authorList>
            <consortium name="RefSeq"/>
        </authorList>
    </citation>
    <scope>IDENTIFICATION</scope>
</reference>
<dbReference type="PROSITE" id="PS01122">
    <property type="entry name" value="CASPASE_CYS"/>
    <property type="match status" value="1"/>
</dbReference>
<dbReference type="PROSITE" id="PS50208">
    <property type="entry name" value="CASPASE_P20"/>
    <property type="match status" value="1"/>
</dbReference>
<dbReference type="GO" id="GO:0006508">
    <property type="term" value="P:proteolysis"/>
    <property type="evidence" value="ECO:0007669"/>
    <property type="project" value="UniProtKB-KW"/>
</dbReference>
<protein>
    <submittedName>
        <fullName evidence="8">Caspase-3-like</fullName>
    </submittedName>
</protein>
<dbReference type="InterPro" id="IPR002398">
    <property type="entry name" value="Pept_C14"/>
</dbReference>
<evidence type="ECO:0000256" key="2">
    <source>
        <dbReference type="ARBA" id="ARBA00022670"/>
    </source>
</evidence>
<dbReference type="InterPro" id="IPR016129">
    <property type="entry name" value="Caspase_his_AS"/>
</dbReference>
<organism evidence="7 8">
    <name type="scientific">Octopus sinensis</name>
    <name type="common">East Asian common octopus</name>
    <dbReference type="NCBI Taxonomy" id="2607531"/>
    <lineage>
        <taxon>Eukaryota</taxon>
        <taxon>Metazoa</taxon>
        <taxon>Spiralia</taxon>
        <taxon>Lophotrochozoa</taxon>
        <taxon>Mollusca</taxon>
        <taxon>Cephalopoda</taxon>
        <taxon>Coleoidea</taxon>
        <taxon>Octopodiformes</taxon>
        <taxon>Octopoda</taxon>
        <taxon>Incirrata</taxon>
        <taxon>Octopodidae</taxon>
        <taxon>Octopus</taxon>
    </lineage>
</organism>
<dbReference type="RefSeq" id="XP_036359068.1">
    <property type="nucleotide sequence ID" value="XM_036503175.1"/>
</dbReference>
<dbReference type="InterPro" id="IPR015917">
    <property type="entry name" value="Pept_C14A"/>
</dbReference>
<dbReference type="InterPro" id="IPR033139">
    <property type="entry name" value="Caspase_cys_AS"/>
</dbReference>
<accession>A0A7E6EUQ5</accession>
<dbReference type="InterPro" id="IPR001309">
    <property type="entry name" value="Pept_C14_p20"/>
</dbReference>
<sequence>MDYVDAQHVEGIFFKEKDPDSQPEDVEMVSHEENSESINARYDMDRNKENLALIINNVHFDKLSYRQGSDEDASEIKKSLKSLHFEVIDHNNLSVKEMTHIFTDISTKDHTKYNCFVCVILTHGEDDNQIYGTDDKVKLDTLVEMLLPERCPSLIGKPKLFFIQACRGQNLTAV</sequence>
<evidence type="ECO:0000259" key="6">
    <source>
        <dbReference type="PROSITE" id="PS50208"/>
    </source>
</evidence>
<dbReference type="SMART" id="SM00115">
    <property type="entry name" value="CASc"/>
    <property type="match status" value="1"/>
</dbReference>
<dbReference type="PROSITE" id="PS01121">
    <property type="entry name" value="CASPASE_HIS"/>
    <property type="match status" value="1"/>
</dbReference>
<comment type="similarity">
    <text evidence="1">Belongs to the peptidase C14A family.</text>
</comment>
<keyword evidence="4" id="KW-0788">Thiol protease</keyword>
<proteinExistence type="inferred from homology"/>
<keyword evidence="7" id="KW-1185">Reference proteome</keyword>
<name>A0A7E6EUQ5_9MOLL</name>
<evidence type="ECO:0000256" key="5">
    <source>
        <dbReference type="ARBA" id="ARBA00023145"/>
    </source>
</evidence>
<feature type="domain" description="Caspase family p20" evidence="6">
    <location>
        <begin position="48"/>
        <end position="170"/>
    </location>
</feature>
<dbReference type="Proteomes" id="UP000515154">
    <property type="component" value="Linkage group LG5"/>
</dbReference>
<gene>
    <name evidence="8" type="primary">LOC115211715</name>
</gene>
<evidence type="ECO:0000256" key="4">
    <source>
        <dbReference type="ARBA" id="ARBA00022807"/>
    </source>
</evidence>
<dbReference type="SUPFAM" id="SSF52129">
    <property type="entry name" value="Caspase-like"/>
    <property type="match status" value="1"/>
</dbReference>
<dbReference type="Pfam" id="PF00656">
    <property type="entry name" value="Peptidase_C14"/>
    <property type="match status" value="1"/>
</dbReference>
<keyword evidence="5" id="KW-0865">Zymogen</keyword>
<dbReference type="InterPro" id="IPR011600">
    <property type="entry name" value="Pept_C14_caspase"/>
</dbReference>
<dbReference type="PANTHER" id="PTHR10454">
    <property type="entry name" value="CASPASE"/>
    <property type="match status" value="1"/>
</dbReference>
<dbReference type="KEGG" id="osn:115211715"/>
<keyword evidence="3" id="KW-0378">Hydrolase</keyword>
<dbReference type="AlphaFoldDB" id="A0A7E6EUQ5"/>
<keyword evidence="2" id="KW-0645">Protease</keyword>
<dbReference type="PANTHER" id="PTHR10454:SF210">
    <property type="entry name" value="CASPASE-2"/>
    <property type="match status" value="1"/>
</dbReference>
<evidence type="ECO:0000256" key="1">
    <source>
        <dbReference type="ARBA" id="ARBA00010134"/>
    </source>
</evidence>
<evidence type="ECO:0000313" key="7">
    <source>
        <dbReference type="Proteomes" id="UP000515154"/>
    </source>
</evidence>
<dbReference type="GO" id="GO:0004197">
    <property type="term" value="F:cysteine-type endopeptidase activity"/>
    <property type="evidence" value="ECO:0007669"/>
    <property type="project" value="InterPro"/>
</dbReference>
<dbReference type="PRINTS" id="PR00376">
    <property type="entry name" value="IL1BCENZYME"/>
</dbReference>
<dbReference type="InterPro" id="IPR029030">
    <property type="entry name" value="Caspase-like_dom_sf"/>
</dbReference>